<dbReference type="Proteomes" id="UP000193905">
    <property type="component" value="Unassembled WGS sequence"/>
</dbReference>
<sequence length="153" mass="16816">MNRKIKYYSVVVLALIIGTLISACSVPLGSNPYGTYEGMLEDCGQGDNIKEMQFYSLSCDYTFTINKNGTLSANVVYYDQKTGDEVTIDSVPGEVWGGAELVNIQNGKVVSGSPEDNWFDVELNTGDTVRVSIENNDMTFDVGGDHEFTLEKQ</sequence>
<organism evidence="1 2">
    <name type="scientific">Bifidobacterium adolescentis</name>
    <dbReference type="NCBI Taxonomy" id="1680"/>
    <lineage>
        <taxon>Bacteria</taxon>
        <taxon>Bacillati</taxon>
        <taxon>Actinomycetota</taxon>
        <taxon>Actinomycetes</taxon>
        <taxon>Bifidobacteriales</taxon>
        <taxon>Bifidobacteriaceae</taxon>
        <taxon>Bifidobacterium</taxon>
    </lineage>
</organism>
<evidence type="ECO:0000313" key="1">
    <source>
        <dbReference type="EMBL" id="OSG96738.1"/>
    </source>
</evidence>
<dbReference type="PROSITE" id="PS51257">
    <property type="entry name" value="PROKAR_LIPOPROTEIN"/>
    <property type="match status" value="1"/>
</dbReference>
<dbReference type="RefSeq" id="WP_143239603.1">
    <property type="nucleotide sequence ID" value="NZ_LNKH01000007.1"/>
</dbReference>
<dbReference type="EMBL" id="LNKH01000007">
    <property type="protein sequence ID" value="OSG96738.1"/>
    <property type="molecule type" value="Genomic_DNA"/>
</dbReference>
<gene>
    <name evidence="1" type="ORF">AL0462_1231</name>
</gene>
<accession>A0A1X2ZQM8</accession>
<reference evidence="1 2" key="1">
    <citation type="journal article" date="2016" name="Sci. Rep.">
        <title>Evaluation of genetic diversity among strains of the human gut commensal Bifidobacterium adolescentis.</title>
        <authorList>
            <person name="Duranti S."/>
            <person name="Milani C."/>
            <person name="Lugli G.A."/>
            <person name="Mancabelli L."/>
            <person name="Turroni F."/>
            <person name="Ferrario C."/>
            <person name="Mangifesta M."/>
            <person name="Viappiani A."/>
            <person name="Sanchez B."/>
            <person name="Margolles A."/>
            <person name="van Sinderen D."/>
            <person name="Ventura M."/>
        </authorList>
    </citation>
    <scope>NUCLEOTIDE SEQUENCE [LARGE SCALE GENOMIC DNA]</scope>
    <source>
        <strain evidence="1 2">AL46-2</strain>
    </source>
</reference>
<comment type="caution">
    <text evidence="1">The sequence shown here is derived from an EMBL/GenBank/DDBJ whole genome shotgun (WGS) entry which is preliminary data.</text>
</comment>
<dbReference type="AlphaFoldDB" id="A0A1X2ZQM8"/>
<name>A0A1X2ZQM8_BIFAD</name>
<evidence type="ECO:0000313" key="2">
    <source>
        <dbReference type="Proteomes" id="UP000193905"/>
    </source>
</evidence>
<protein>
    <recommendedName>
        <fullName evidence="3">Lipoprotein</fullName>
    </recommendedName>
</protein>
<evidence type="ECO:0008006" key="3">
    <source>
        <dbReference type="Google" id="ProtNLM"/>
    </source>
</evidence>
<proteinExistence type="predicted"/>